<dbReference type="Gene3D" id="3.60.10.10">
    <property type="entry name" value="Endonuclease/exonuclease/phosphatase"/>
    <property type="match status" value="1"/>
</dbReference>
<dbReference type="SUPFAM" id="SSF56219">
    <property type="entry name" value="DNase I-like"/>
    <property type="match status" value="1"/>
</dbReference>
<dbReference type="PANTHER" id="PTHR19446">
    <property type="entry name" value="REVERSE TRANSCRIPTASES"/>
    <property type="match status" value="1"/>
</dbReference>
<dbReference type="SUPFAM" id="SSF56672">
    <property type="entry name" value="DNA/RNA polymerases"/>
    <property type="match status" value="2"/>
</dbReference>
<name>A0A438GB50_VITVI</name>
<dbReference type="InterPro" id="IPR043502">
    <property type="entry name" value="DNA/RNA_pol_sf"/>
</dbReference>
<comment type="caution">
    <text evidence="2">The sequence shown here is derived from an EMBL/GenBank/DDBJ whole genome shotgun (WGS) entry which is preliminary data.</text>
</comment>
<sequence>MTEGVVRSIGSGRFLDWGAMGAQGSAGGILVCWDKRSLELLELEVGIYSISCKLKTVENDVVWVFTGVYGPCNRKERELLWEELGAIRGIWDEPWCIGGDFNVTLSQRDRSRQGSFSGAMRRFAQVVDDLVLIDLPLQGGVYSWSGGRNNQTWARLDRFLVSQGWLDIFRGAVQCRLPRPTSDHFPILLKGGGMSRGPSPFRFENMWLKVEGFKELLREWWQGGERVGRASFRLAAKMKVMKEKIKVWNRDVFGRVEVNKGLALRQIEFWDRVESGRDLSEREVDMKNEAKENFKKWVLLEEAHWRQMSRELWLREGDKNTGFFHKMASAHWRNNFLDRIIINGEELVEEQEVREGIVKAFQQQLREEPGWRADLGGLHLKSLDHSEAEALEVPFTEEEIFAALMEMNGDKAPGPDGFTVAFWQACWDFAKEEILELFKELYDQKSFAKSLNATFLVIIPKKGGAEDLGEFRPISLLGGLYKLMAKVLANRLKLVLDKVVSVDQNAFVRGRQIIDASLIANEVVDYWQKRKEKGLVCKLDIEKAYDSISWSFLMKVLSKMGFGSRWMDWMWWCFSTAKFSVLINGAPAGFFPSSKGLRQGDPISPYLFILGMEVLSALIRRAVQGNYISGYDTIIFCEASKDQLTHLGWILAWFEAASGLRINLAKSELIPVGEIDNVEEMAVELGCRIGSFPVKYLGLPLGARHKALPMWDGVEERLRRRLARWKRQYLSKGGRITLIRRGNTGRKIHLVNWKVVCTQKDKGGLGIRRMGLLNKALLGKWIWRFAVEKDVLWKKVIGVKYGLEGGGWKSKEARGPFGAGVWKEILKEMGWCWNNMKFKVGRGNKVRFWTDHWCGNEALSQVFPQIFALAACRNAVVDEVWDPRLGQGGWNLRLGRDSNDWELGLIEELLFLLRDIRVTPEEDSVLWKGGVAFFAWEATWEKILTLDRLQWLGAFGKSPLPYSGSSGCFQRGSKRHCFVGRVLLWGRGVLFTSRLLGVDSGPLRVGEGFLFVVPVALGLLSIPFCQIEIIGKARDCNKSLALQQVEFWDRKESERILTVEETELKKEAKENYRKWVLMEEIHWRRLSREIWLKEGDRNTGFFHRMASAHHRNNSLDRIKINGEWLSEEQEIREGIANAFHNLHSEDMGWKADIGRLQFDQISQQEAENLERFFTEDEIHATLMEMNGYKAPGLDGFTMAFWQSCWDFVKREILEMFKDFYEHSSFLKSLNNTFLVLIPKKSGAEDLGDFRPISLLGGLYKLLAKVLANRLKKVVGKVVSTSQNAFVRRRQILDGSLIANEVIDSWQKRKEKGLICKLDIEKAYDSINWKFLLKVLQKMGFGSKWVGWMWSCLSSAKFSVLVNGVPASLFPSTKGLRQGDPLSPYLFVMGMEVLDVLIRRAVEGGFLSGCNIRGGSRPPLNISHLFFANDTIIFCEASKDHLTHLSWILLWFEAASGLRINLAKSEIIPVGEVMEMEELAVELGCRVGSLPSQYLVFL</sequence>
<feature type="domain" description="Reverse transcriptase" evidence="1">
    <location>
        <begin position="440"/>
        <end position="701"/>
    </location>
</feature>
<evidence type="ECO:0000313" key="2">
    <source>
        <dbReference type="EMBL" id="RVW69400.1"/>
    </source>
</evidence>
<proteinExistence type="predicted"/>
<gene>
    <name evidence="2" type="primary">YTX2_748</name>
    <name evidence="2" type="ORF">CK203_059805</name>
</gene>
<protein>
    <submittedName>
        <fullName evidence="2">Transposon TX1 uncharacterized 149 kDa protein</fullName>
    </submittedName>
</protein>
<dbReference type="CDD" id="cd01650">
    <property type="entry name" value="RT_nLTR_like"/>
    <property type="match status" value="2"/>
</dbReference>
<dbReference type="InterPro" id="IPR000477">
    <property type="entry name" value="RT_dom"/>
</dbReference>
<evidence type="ECO:0000259" key="1">
    <source>
        <dbReference type="PROSITE" id="PS50878"/>
    </source>
</evidence>
<dbReference type="Pfam" id="PF03372">
    <property type="entry name" value="Exo_endo_phos"/>
    <property type="match status" value="1"/>
</dbReference>
<dbReference type="GO" id="GO:0003824">
    <property type="term" value="F:catalytic activity"/>
    <property type="evidence" value="ECO:0007669"/>
    <property type="project" value="InterPro"/>
</dbReference>
<dbReference type="InterPro" id="IPR036691">
    <property type="entry name" value="Endo/exonu/phosph_ase_sf"/>
</dbReference>
<dbReference type="EMBL" id="QGNW01000499">
    <property type="protein sequence ID" value="RVW69400.1"/>
    <property type="molecule type" value="Genomic_DNA"/>
</dbReference>
<feature type="domain" description="Reverse transcriptase" evidence="1">
    <location>
        <begin position="1218"/>
        <end position="1486"/>
    </location>
</feature>
<dbReference type="Proteomes" id="UP000288805">
    <property type="component" value="Unassembled WGS sequence"/>
</dbReference>
<accession>A0A438GB50</accession>
<reference evidence="2 3" key="1">
    <citation type="journal article" date="2018" name="PLoS Genet.">
        <title>Population sequencing reveals clonal diversity and ancestral inbreeding in the grapevine cultivar Chardonnay.</title>
        <authorList>
            <person name="Roach M.J."/>
            <person name="Johnson D.L."/>
            <person name="Bohlmann J."/>
            <person name="van Vuuren H.J."/>
            <person name="Jones S.J."/>
            <person name="Pretorius I.S."/>
            <person name="Schmidt S.A."/>
            <person name="Borneman A.R."/>
        </authorList>
    </citation>
    <scope>NUCLEOTIDE SEQUENCE [LARGE SCALE GENOMIC DNA]</scope>
    <source>
        <strain evidence="3">cv. Chardonnay</strain>
        <tissue evidence="2">Leaf</tissue>
    </source>
</reference>
<evidence type="ECO:0000313" key="3">
    <source>
        <dbReference type="Proteomes" id="UP000288805"/>
    </source>
</evidence>
<dbReference type="Pfam" id="PF00078">
    <property type="entry name" value="RVT_1"/>
    <property type="match status" value="2"/>
</dbReference>
<dbReference type="PROSITE" id="PS50878">
    <property type="entry name" value="RT_POL"/>
    <property type="match status" value="2"/>
</dbReference>
<organism evidence="2 3">
    <name type="scientific">Vitis vinifera</name>
    <name type="common">Grape</name>
    <dbReference type="NCBI Taxonomy" id="29760"/>
    <lineage>
        <taxon>Eukaryota</taxon>
        <taxon>Viridiplantae</taxon>
        <taxon>Streptophyta</taxon>
        <taxon>Embryophyta</taxon>
        <taxon>Tracheophyta</taxon>
        <taxon>Spermatophyta</taxon>
        <taxon>Magnoliopsida</taxon>
        <taxon>eudicotyledons</taxon>
        <taxon>Gunneridae</taxon>
        <taxon>Pentapetalae</taxon>
        <taxon>rosids</taxon>
        <taxon>Vitales</taxon>
        <taxon>Vitaceae</taxon>
        <taxon>Viteae</taxon>
        <taxon>Vitis</taxon>
    </lineage>
</organism>
<dbReference type="InterPro" id="IPR005135">
    <property type="entry name" value="Endo/exonuclease/phosphatase"/>
</dbReference>